<dbReference type="KEGG" id="foc:113212646"/>
<reference evidence="2" key="1">
    <citation type="journal article" date="2018" name="Proc. Natl. Acad. Sci. U.S.A.">
        <title>Phylogenomics and the evolution of hemipteroid insects.</title>
        <authorList>
            <person name="Johnson K.P."/>
            <person name="Dietrich C.H."/>
            <person name="Friedrich F."/>
            <person name="Beutel R.G."/>
            <person name="Wipfler B."/>
            <person name="Peters R.S."/>
            <person name="Allen J.M."/>
            <person name="Petersen M."/>
            <person name="Donath A."/>
            <person name="Walden K.K."/>
            <person name="Kozlov A.M."/>
            <person name="Podsiadlowski L."/>
            <person name="Mayer C."/>
            <person name="Meusemann K."/>
            <person name="Vasilikopoulos A."/>
            <person name="Waterhouse R.M."/>
            <person name="Cameron S.L."/>
            <person name="Weirauch C."/>
            <person name="Swanson D.R."/>
            <person name="Percy D.M."/>
            <person name="Hardy N.B."/>
            <person name="Terry I."/>
            <person name="Liu S."/>
            <person name="Zhou X."/>
            <person name="Misof B."/>
            <person name="Robertson H.M."/>
            <person name="Yoshizawa K."/>
        </authorList>
    </citation>
    <scope>NUCLEOTIDE SEQUENCE</scope>
    <source>
        <tissue evidence="2">Whole organism</tissue>
    </source>
</reference>
<dbReference type="OrthoDB" id="8195803at2759"/>
<sequence length="87" mass="8957">QGNGWGGRYNYGPGYGYGGSQGFGGFGGYGGFGGLGGPPSTIRPDGFGYMMIDEPGAAGYQATFPGGQARHVHYGVSRYAPGFADRY</sequence>
<evidence type="ECO:0000313" key="2">
    <source>
        <dbReference type="RefSeq" id="XP_052133436.1"/>
    </source>
</evidence>
<name>A0A9C6XWS0_FRAOC</name>
<organism evidence="1 2">
    <name type="scientific">Frankliniella occidentalis</name>
    <name type="common">Western flower thrips</name>
    <name type="synonym">Euthrips occidentalis</name>
    <dbReference type="NCBI Taxonomy" id="133901"/>
    <lineage>
        <taxon>Eukaryota</taxon>
        <taxon>Metazoa</taxon>
        <taxon>Ecdysozoa</taxon>
        <taxon>Arthropoda</taxon>
        <taxon>Hexapoda</taxon>
        <taxon>Insecta</taxon>
        <taxon>Pterygota</taxon>
        <taxon>Neoptera</taxon>
        <taxon>Paraneoptera</taxon>
        <taxon>Thysanoptera</taxon>
        <taxon>Terebrantia</taxon>
        <taxon>Thripoidea</taxon>
        <taxon>Thripidae</taxon>
        <taxon>Frankliniella</taxon>
    </lineage>
</organism>
<evidence type="ECO:0000313" key="1">
    <source>
        <dbReference type="Proteomes" id="UP000504606"/>
    </source>
</evidence>
<protein>
    <submittedName>
        <fullName evidence="2">Keratin, type II cytoskeletal 3-like</fullName>
    </submittedName>
</protein>
<gene>
    <name evidence="2" type="primary">LOC113212646</name>
</gene>
<keyword evidence="1" id="KW-1185">Reference proteome</keyword>
<reference evidence="2" key="2">
    <citation type="submission" date="2025-08" db="UniProtKB">
        <authorList>
            <consortium name="RefSeq"/>
        </authorList>
    </citation>
    <scope>IDENTIFICATION</scope>
    <source>
        <tissue evidence="2">Whole organism</tissue>
    </source>
</reference>
<dbReference type="AlphaFoldDB" id="A0A9C6XWS0"/>
<dbReference type="GeneID" id="113212646"/>
<proteinExistence type="predicted"/>
<feature type="non-terminal residue" evidence="2">
    <location>
        <position position="1"/>
    </location>
</feature>
<dbReference type="Proteomes" id="UP000504606">
    <property type="component" value="Unplaced"/>
</dbReference>
<accession>A0A9C6XWS0</accession>
<dbReference type="RefSeq" id="XP_052133436.1">
    <property type="nucleotide sequence ID" value="XM_052277476.1"/>
</dbReference>